<reference evidence="2" key="1">
    <citation type="submission" date="2019-11" db="EMBL/GenBank/DDBJ databases">
        <authorList>
            <person name="Li J."/>
        </authorList>
    </citation>
    <scope>NUCLEOTIDE SEQUENCE</scope>
    <source>
        <strain evidence="2">B6B</strain>
    </source>
</reference>
<comment type="caution">
    <text evidence="2">The sequence shown here is derived from an EMBL/GenBank/DDBJ whole genome shotgun (WGS) entry which is preliminary data.</text>
</comment>
<feature type="transmembrane region" description="Helical" evidence="1">
    <location>
        <begin position="27"/>
        <end position="45"/>
    </location>
</feature>
<gene>
    <name evidence="2" type="ORF">GH741_05165</name>
</gene>
<proteinExistence type="predicted"/>
<evidence type="ECO:0000313" key="3">
    <source>
        <dbReference type="Proteomes" id="UP000799092"/>
    </source>
</evidence>
<dbReference type="EMBL" id="WJNG01000003">
    <property type="protein sequence ID" value="MRH42063.1"/>
    <property type="molecule type" value="Genomic_DNA"/>
</dbReference>
<dbReference type="AlphaFoldDB" id="A0A6A8D8H9"/>
<keyword evidence="1" id="KW-1133">Transmembrane helix</keyword>
<dbReference type="Proteomes" id="UP000799092">
    <property type="component" value="Unassembled WGS sequence"/>
</dbReference>
<organism evidence="2 3">
    <name type="scientific">Aquibacillus halophilus</name>
    <dbReference type="NCBI Taxonomy" id="930132"/>
    <lineage>
        <taxon>Bacteria</taxon>
        <taxon>Bacillati</taxon>
        <taxon>Bacillota</taxon>
        <taxon>Bacilli</taxon>
        <taxon>Bacillales</taxon>
        <taxon>Bacillaceae</taxon>
        <taxon>Aquibacillus</taxon>
    </lineage>
</organism>
<keyword evidence="1" id="KW-0472">Membrane</keyword>
<keyword evidence="1" id="KW-0812">Transmembrane</keyword>
<name>A0A6A8D8H9_9BACI</name>
<protein>
    <submittedName>
        <fullName evidence="2">Uncharacterized protein</fullName>
    </submittedName>
</protein>
<sequence length="77" mass="8488">MGVLLVATLISIYEIPKMKKQNMKRDFILFSCVLFLASTIATLHVNGVTISNPISGLRAIFSPIGLGIENFFMEKGQ</sequence>
<evidence type="ECO:0000313" key="2">
    <source>
        <dbReference type="EMBL" id="MRH42063.1"/>
    </source>
</evidence>
<dbReference type="RefSeq" id="WP_170287565.1">
    <property type="nucleotide sequence ID" value="NZ_WJNG01000003.1"/>
</dbReference>
<accession>A0A6A8D8H9</accession>
<evidence type="ECO:0000256" key="1">
    <source>
        <dbReference type="SAM" id="Phobius"/>
    </source>
</evidence>
<keyword evidence="3" id="KW-1185">Reference proteome</keyword>